<keyword evidence="4 9" id="KW-0812">Transmembrane</keyword>
<dbReference type="Gene3D" id="1.20.5.110">
    <property type="match status" value="1"/>
</dbReference>
<dbReference type="PANTHER" id="PTHR15959:SF0">
    <property type="entry name" value="SYNTAXIN-18"/>
    <property type="match status" value="1"/>
</dbReference>
<reference evidence="11" key="2">
    <citation type="submission" date="2015-06" db="UniProtKB">
        <authorList>
            <consortium name="EnsemblMetazoa"/>
        </authorList>
    </citation>
    <scope>IDENTIFICATION</scope>
</reference>
<evidence type="ECO:0000256" key="1">
    <source>
        <dbReference type="ARBA" id="ARBA00004211"/>
    </source>
</evidence>
<dbReference type="AlphaFoldDB" id="T1KZM4"/>
<feature type="domain" description="SNARE-complex protein Syntaxin-18 N-terminal" evidence="10">
    <location>
        <begin position="4"/>
        <end position="105"/>
    </location>
</feature>
<evidence type="ECO:0000256" key="6">
    <source>
        <dbReference type="ARBA" id="ARBA00022989"/>
    </source>
</evidence>
<comment type="subcellular location">
    <subcellularLocation>
        <location evidence="1">Membrane</location>
        <topology evidence="1">Single-pass type IV membrane protein</topology>
    </subcellularLocation>
</comment>
<accession>T1KZM4</accession>
<reference evidence="12" key="1">
    <citation type="submission" date="2011-08" db="EMBL/GenBank/DDBJ databases">
        <authorList>
            <person name="Rombauts S."/>
        </authorList>
    </citation>
    <scope>NUCLEOTIDE SEQUENCE</scope>
    <source>
        <strain evidence="12">London</strain>
    </source>
</reference>
<dbReference type="KEGG" id="tut:107368853"/>
<dbReference type="EMBL" id="CAEY01000743">
    <property type="status" value="NOT_ANNOTATED_CDS"/>
    <property type="molecule type" value="Genomic_DNA"/>
</dbReference>
<gene>
    <name evidence="11" type="primary">107368853</name>
</gene>
<keyword evidence="5" id="KW-0653">Protein transport</keyword>
<evidence type="ECO:0000256" key="2">
    <source>
        <dbReference type="ARBA" id="ARBA00009063"/>
    </source>
</evidence>
<dbReference type="Proteomes" id="UP000015104">
    <property type="component" value="Unassembled WGS sequence"/>
</dbReference>
<name>T1KZM4_TETUR</name>
<dbReference type="HOGENOM" id="CLU_071402_1_0_1"/>
<keyword evidence="3" id="KW-0813">Transport</keyword>
<dbReference type="GO" id="GO:0006890">
    <property type="term" value="P:retrograde vesicle-mediated transport, Golgi to endoplasmic reticulum"/>
    <property type="evidence" value="ECO:0007669"/>
    <property type="project" value="TreeGrafter"/>
</dbReference>
<dbReference type="OrthoDB" id="342981at2759"/>
<evidence type="ECO:0000313" key="12">
    <source>
        <dbReference type="Proteomes" id="UP000015104"/>
    </source>
</evidence>
<evidence type="ECO:0000256" key="4">
    <source>
        <dbReference type="ARBA" id="ARBA00022692"/>
    </source>
</evidence>
<keyword evidence="7" id="KW-0175">Coiled coil</keyword>
<comment type="similarity">
    <text evidence="2">Belongs to the syntaxin family.</text>
</comment>
<dbReference type="GO" id="GO:0031201">
    <property type="term" value="C:SNARE complex"/>
    <property type="evidence" value="ECO:0007669"/>
    <property type="project" value="TreeGrafter"/>
</dbReference>
<dbReference type="STRING" id="32264.T1KZM4"/>
<proteinExistence type="inferred from homology"/>
<evidence type="ECO:0000256" key="9">
    <source>
        <dbReference type="SAM" id="Phobius"/>
    </source>
</evidence>
<protein>
    <recommendedName>
        <fullName evidence="10">SNARE-complex protein Syntaxin-18 N-terminal domain-containing protein</fullName>
    </recommendedName>
</protein>
<keyword evidence="6 9" id="KW-1133">Transmembrane helix</keyword>
<feature type="transmembrane region" description="Helical" evidence="9">
    <location>
        <begin position="325"/>
        <end position="346"/>
    </location>
</feature>
<evidence type="ECO:0000256" key="7">
    <source>
        <dbReference type="ARBA" id="ARBA00023054"/>
    </source>
</evidence>
<keyword evidence="12" id="KW-1185">Reference proteome</keyword>
<dbReference type="PANTHER" id="PTHR15959">
    <property type="entry name" value="SYNTAXIN-18"/>
    <property type="match status" value="1"/>
</dbReference>
<evidence type="ECO:0000313" key="11">
    <source>
        <dbReference type="EnsemblMetazoa" id="tetur28g02120.1"/>
    </source>
</evidence>
<keyword evidence="8 9" id="KW-0472">Membrane</keyword>
<evidence type="ECO:0000256" key="3">
    <source>
        <dbReference type="ARBA" id="ARBA00022448"/>
    </source>
</evidence>
<dbReference type="OMA" id="FVFQCRE"/>
<evidence type="ECO:0000256" key="5">
    <source>
        <dbReference type="ARBA" id="ARBA00022927"/>
    </source>
</evidence>
<dbReference type="GO" id="GO:0015031">
    <property type="term" value="P:protein transport"/>
    <property type="evidence" value="ECO:0007669"/>
    <property type="project" value="UniProtKB-KW"/>
</dbReference>
<organism evidence="11 12">
    <name type="scientific">Tetranychus urticae</name>
    <name type="common">Two-spotted spider mite</name>
    <dbReference type="NCBI Taxonomy" id="32264"/>
    <lineage>
        <taxon>Eukaryota</taxon>
        <taxon>Metazoa</taxon>
        <taxon>Ecdysozoa</taxon>
        <taxon>Arthropoda</taxon>
        <taxon>Chelicerata</taxon>
        <taxon>Arachnida</taxon>
        <taxon>Acari</taxon>
        <taxon>Acariformes</taxon>
        <taxon>Trombidiformes</taxon>
        <taxon>Prostigmata</taxon>
        <taxon>Eleutherengona</taxon>
        <taxon>Raphignathae</taxon>
        <taxon>Tetranychoidea</taxon>
        <taxon>Tetranychidae</taxon>
        <taxon>Tetranychus</taxon>
    </lineage>
</organism>
<evidence type="ECO:0000259" key="10">
    <source>
        <dbReference type="Pfam" id="PF10496"/>
    </source>
</evidence>
<sequence>MSIDLSEVFEQKLHSIKYKGKDSLQSSGNSTADSLGALLSSLSSKSSFQRNTKQFKELSLRAKNLVETIADMKKFLIERRRDYIDMFSSLSNQASNMSDMERDQIDQDMVESMKNCQTKIESLKADIKKKGSRMSVQRRDTMTAIIESIETYLKVVCDLFSDLRAFRIRRITDKQKLARLDRDLFNKEPYPDDFIYIRDIENDEFIDAYKDDPVSSLDKNGASSFNEDLDYSSNYDVGQFTEEELQIFEKENDKLFADINLLEAETKQIEGNVYEIAQLHKTFQQNFLQQDEEIQRVHGTAVETSSNIRVGNEELRSAIKNKGQLRIWILFVNIVLSFTLFFLDWYNP</sequence>
<dbReference type="SUPFAM" id="SSF58038">
    <property type="entry name" value="SNARE fusion complex"/>
    <property type="match status" value="1"/>
</dbReference>
<dbReference type="eggNOG" id="KOG3894">
    <property type="taxonomic scope" value="Eukaryota"/>
</dbReference>
<dbReference type="GO" id="GO:0005783">
    <property type="term" value="C:endoplasmic reticulum"/>
    <property type="evidence" value="ECO:0007669"/>
    <property type="project" value="TreeGrafter"/>
</dbReference>
<evidence type="ECO:0000256" key="8">
    <source>
        <dbReference type="ARBA" id="ARBA00023136"/>
    </source>
</evidence>
<dbReference type="InterPro" id="IPR019529">
    <property type="entry name" value="Syntaxin-18_N"/>
</dbReference>
<dbReference type="EnsemblMetazoa" id="tetur28g02120.1">
    <property type="protein sequence ID" value="tetur28g02120.1"/>
    <property type="gene ID" value="tetur28g02120"/>
</dbReference>
<dbReference type="Pfam" id="PF10496">
    <property type="entry name" value="Syntaxin-18_N"/>
    <property type="match status" value="1"/>
</dbReference>